<dbReference type="InterPro" id="IPR025943">
    <property type="entry name" value="Sigma_54_int_dom_ATP-bd_2"/>
</dbReference>
<name>A0ABN6WKD5_9GAMM</name>
<evidence type="ECO:0000256" key="3">
    <source>
        <dbReference type="ARBA" id="ARBA00023015"/>
    </source>
</evidence>
<dbReference type="InterPro" id="IPR058031">
    <property type="entry name" value="AAA_lid_NorR"/>
</dbReference>
<proteinExistence type="predicted"/>
<dbReference type="InterPro" id="IPR002078">
    <property type="entry name" value="Sigma_54_int"/>
</dbReference>
<keyword evidence="1" id="KW-0547">Nucleotide-binding</keyword>
<evidence type="ECO:0000256" key="2">
    <source>
        <dbReference type="ARBA" id="ARBA00022840"/>
    </source>
</evidence>
<dbReference type="Gene3D" id="1.10.10.60">
    <property type="entry name" value="Homeodomain-like"/>
    <property type="match status" value="1"/>
</dbReference>
<dbReference type="SUPFAM" id="SSF52540">
    <property type="entry name" value="P-loop containing nucleoside triphosphate hydrolases"/>
    <property type="match status" value="1"/>
</dbReference>
<evidence type="ECO:0000256" key="5">
    <source>
        <dbReference type="PROSITE-ProRule" id="PRU00169"/>
    </source>
</evidence>
<dbReference type="Proteomes" id="UP001307608">
    <property type="component" value="Chromosome"/>
</dbReference>
<dbReference type="PRINTS" id="PR01590">
    <property type="entry name" value="HTHFIS"/>
</dbReference>
<evidence type="ECO:0000259" key="7">
    <source>
        <dbReference type="PROSITE" id="PS50110"/>
    </source>
</evidence>
<dbReference type="Pfam" id="PF02954">
    <property type="entry name" value="HTH_8"/>
    <property type="match status" value="1"/>
</dbReference>
<feature type="domain" description="Response regulatory" evidence="7">
    <location>
        <begin position="10"/>
        <end position="125"/>
    </location>
</feature>
<dbReference type="InterPro" id="IPR025662">
    <property type="entry name" value="Sigma_54_int_dom_ATP-bd_1"/>
</dbReference>
<organism evidence="8 9">
    <name type="scientific">Marinomonas pontica</name>
    <dbReference type="NCBI Taxonomy" id="264739"/>
    <lineage>
        <taxon>Bacteria</taxon>
        <taxon>Pseudomonadati</taxon>
        <taxon>Pseudomonadota</taxon>
        <taxon>Gammaproteobacteria</taxon>
        <taxon>Oceanospirillales</taxon>
        <taxon>Oceanospirillaceae</taxon>
        <taxon>Marinomonas</taxon>
    </lineage>
</organism>
<dbReference type="Gene3D" id="3.40.50.300">
    <property type="entry name" value="P-loop containing nucleotide triphosphate hydrolases"/>
    <property type="match status" value="1"/>
</dbReference>
<dbReference type="PROSITE" id="PS50045">
    <property type="entry name" value="SIGMA54_INTERACT_4"/>
    <property type="match status" value="1"/>
</dbReference>
<keyword evidence="4" id="KW-0804">Transcription</keyword>
<evidence type="ECO:0000256" key="1">
    <source>
        <dbReference type="ARBA" id="ARBA00022741"/>
    </source>
</evidence>
<keyword evidence="9" id="KW-1185">Reference proteome</keyword>
<feature type="domain" description="Sigma-54 factor interaction" evidence="6">
    <location>
        <begin position="155"/>
        <end position="383"/>
    </location>
</feature>
<keyword evidence="3" id="KW-0805">Transcription regulation</keyword>
<protein>
    <submittedName>
        <fullName evidence="8">Sigma-54-dependent Fis family transcriptional regulator</fullName>
    </submittedName>
</protein>
<dbReference type="PROSITE" id="PS00676">
    <property type="entry name" value="SIGMA54_INTERACT_2"/>
    <property type="match status" value="1"/>
</dbReference>
<dbReference type="CDD" id="cd00009">
    <property type="entry name" value="AAA"/>
    <property type="match status" value="1"/>
</dbReference>
<dbReference type="PROSITE" id="PS00675">
    <property type="entry name" value="SIGMA54_INTERACT_1"/>
    <property type="match status" value="1"/>
</dbReference>
<dbReference type="InterPro" id="IPR009057">
    <property type="entry name" value="Homeodomain-like_sf"/>
</dbReference>
<dbReference type="SMART" id="SM00448">
    <property type="entry name" value="REC"/>
    <property type="match status" value="1"/>
</dbReference>
<dbReference type="InterPro" id="IPR001789">
    <property type="entry name" value="Sig_transdc_resp-reg_receiver"/>
</dbReference>
<dbReference type="Pfam" id="PF00072">
    <property type="entry name" value="Response_reg"/>
    <property type="match status" value="1"/>
</dbReference>
<evidence type="ECO:0000313" key="8">
    <source>
        <dbReference type="EMBL" id="BDX02491.1"/>
    </source>
</evidence>
<dbReference type="Pfam" id="PF00158">
    <property type="entry name" value="Sigma54_activat"/>
    <property type="match status" value="1"/>
</dbReference>
<evidence type="ECO:0000259" key="6">
    <source>
        <dbReference type="PROSITE" id="PS50045"/>
    </source>
</evidence>
<evidence type="ECO:0000313" key="9">
    <source>
        <dbReference type="Proteomes" id="UP001307608"/>
    </source>
</evidence>
<dbReference type="InterPro" id="IPR002197">
    <property type="entry name" value="HTH_Fis"/>
</dbReference>
<dbReference type="Gene3D" id="3.40.50.2300">
    <property type="match status" value="1"/>
</dbReference>
<keyword evidence="2" id="KW-0067">ATP-binding</keyword>
<dbReference type="Pfam" id="PF25601">
    <property type="entry name" value="AAA_lid_14"/>
    <property type="match status" value="1"/>
</dbReference>
<dbReference type="SUPFAM" id="SSF46689">
    <property type="entry name" value="Homeodomain-like"/>
    <property type="match status" value="1"/>
</dbReference>
<sequence length="474" mass="52659">MKHNLYPQFKILLVDDEVAFLRSMSLTLERQGYNNLTTCSDPSLVPSLMENEDIGLVLLDLTMPRISGQKVLSWLKEEYPNVCVIIISGVNQVDSAVECVKQGAFDYFVKTSDQNQIIDGLKRAIRTQELTIENQALRSQILSNQLERPDSFANIITSDQAMWSAFRYIESIASTRQPVLISGESGVGKELIANVIHELSSCSGPLVSVNVAGVDDNVFADTLFGHSRGAFTGADKTRLGLVEKAAGGTLFLDEIGDLSLASQIKLLRLLQEGEYYPVGSDKPKRMEARIVVATHQKLEELQAEGKFRKDLFFRLKTHMINIPPLRERLGDLPLLIDHFMKLACAEMNKAALAVPKNLSIRLYQYSFPGNARELKALVYDAVSQSTSNELNCAPFEPLFAKENHLIFTENTVQFPSNAALPTLSNMADLLVEEAMKRASGNQSLAARMLGISQPALSKRLKNMKENHPKNENIT</sequence>
<dbReference type="PANTHER" id="PTHR32071">
    <property type="entry name" value="TRANSCRIPTIONAL REGULATORY PROTEIN"/>
    <property type="match status" value="1"/>
</dbReference>
<dbReference type="EMBL" id="AP027271">
    <property type="protein sequence ID" value="BDX02491.1"/>
    <property type="molecule type" value="Genomic_DNA"/>
</dbReference>
<dbReference type="PANTHER" id="PTHR32071:SF13">
    <property type="entry name" value="RESPONSE REGULATOR HSFA"/>
    <property type="match status" value="1"/>
</dbReference>
<evidence type="ECO:0000256" key="4">
    <source>
        <dbReference type="ARBA" id="ARBA00023163"/>
    </source>
</evidence>
<dbReference type="InterPro" id="IPR011006">
    <property type="entry name" value="CheY-like_superfamily"/>
</dbReference>
<dbReference type="InterPro" id="IPR003593">
    <property type="entry name" value="AAA+_ATPase"/>
</dbReference>
<accession>A0ABN6WKD5</accession>
<dbReference type="SMART" id="SM00382">
    <property type="entry name" value="AAA"/>
    <property type="match status" value="1"/>
</dbReference>
<dbReference type="SUPFAM" id="SSF52172">
    <property type="entry name" value="CheY-like"/>
    <property type="match status" value="1"/>
</dbReference>
<dbReference type="Gene3D" id="1.10.8.60">
    <property type="match status" value="1"/>
</dbReference>
<reference evidence="8 9" key="1">
    <citation type="submission" date="2023-01" db="EMBL/GenBank/DDBJ databases">
        <title>Complete genome sequence of Marinomonas pontica strain 200518_36.</title>
        <authorList>
            <person name="Ueki S."/>
            <person name="Gajardo G."/>
            <person name="Maruyama F."/>
        </authorList>
    </citation>
    <scope>NUCLEOTIDE SEQUENCE [LARGE SCALE GENOMIC DNA]</scope>
    <source>
        <strain evidence="8 9">200518_36</strain>
    </source>
</reference>
<dbReference type="InterPro" id="IPR027417">
    <property type="entry name" value="P-loop_NTPase"/>
</dbReference>
<gene>
    <name evidence="8" type="ORF">MACH16_12390</name>
</gene>
<keyword evidence="5" id="KW-0597">Phosphoprotein</keyword>
<feature type="modified residue" description="4-aspartylphosphate" evidence="5">
    <location>
        <position position="60"/>
    </location>
</feature>
<dbReference type="RefSeq" id="WP_338266335.1">
    <property type="nucleotide sequence ID" value="NZ_AP027271.1"/>
</dbReference>
<dbReference type="PROSITE" id="PS50110">
    <property type="entry name" value="RESPONSE_REGULATORY"/>
    <property type="match status" value="1"/>
</dbReference>